<dbReference type="GO" id="GO:0097506">
    <property type="term" value="F:deaminated base DNA N-glycosylase activity"/>
    <property type="evidence" value="ECO:0007669"/>
    <property type="project" value="UniProtKB-ARBA"/>
</dbReference>
<dbReference type="PANTHER" id="PTHR33693:SF1">
    <property type="entry name" value="TYPE-4 URACIL-DNA GLYCOSYLASE"/>
    <property type="match status" value="1"/>
</dbReference>
<evidence type="ECO:0000313" key="10">
    <source>
        <dbReference type="Proteomes" id="UP000184139"/>
    </source>
</evidence>
<keyword evidence="7" id="KW-0234">DNA repair</keyword>
<keyword evidence="4" id="KW-0378">Hydrolase</keyword>
<dbReference type="OrthoDB" id="5290748at2"/>
<dbReference type="CDD" id="cd10030">
    <property type="entry name" value="UDG-F4_TTUDGA_SPO1dp_like"/>
    <property type="match status" value="1"/>
</dbReference>
<keyword evidence="5" id="KW-0408">Iron</keyword>
<keyword evidence="3" id="KW-0227">DNA damage</keyword>
<dbReference type="SUPFAM" id="SSF52141">
    <property type="entry name" value="Uracil-DNA glycosylase-like"/>
    <property type="match status" value="1"/>
</dbReference>
<dbReference type="InterPro" id="IPR036895">
    <property type="entry name" value="Uracil-DNA_glycosylase-like_sf"/>
</dbReference>
<dbReference type="PANTHER" id="PTHR33693">
    <property type="entry name" value="TYPE-5 URACIL-DNA GLYCOSYLASE"/>
    <property type="match status" value="1"/>
</dbReference>
<dbReference type="SMART" id="SM00986">
    <property type="entry name" value="UDG"/>
    <property type="match status" value="1"/>
</dbReference>
<evidence type="ECO:0000256" key="7">
    <source>
        <dbReference type="ARBA" id="ARBA00023204"/>
    </source>
</evidence>
<dbReference type="Pfam" id="PF03167">
    <property type="entry name" value="UDG"/>
    <property type="match status" value="1"/>
</dbReference>
<dbReference type="InterPro" id="IPR051536">
    <property type="entry name" value="UDG_Type-4/5"/>
</dbReference>
<evidence type="ECO:0000256" key="3">
    <source>
        <dbReference type="ARBA" id="ARBA00022763"/>
    </source>
</evidence>
<name>A0A1M5X6F6_9BACT</name>
<dbReference type="GO" id="GO:0051539">
    <property type="term" value="F:4 iron, 4 sulfur cluster binding"/>
    <property type="evidence" value="ECO:0007669"/>
    <property type="project" value="UniProtKB-KW"/>
</dbReference>
<keyword evidence="1" id="KW-0004">4Fe-4S</keyword>
<evidence type="ECO:0000256" key="2">
    <source>
        <dbReference type="ARBA" id="ARBA00022723"/>
    </source>
</evidence>
<reference evidence="9 10" key="1">
    <citation type="submission" date="2016-11" db="EMBL/GenBank/DDBJ databases">
        <authorList>
            <person name="Jaros S."/>
            <person name="Januszkiewicz K."/>
            <person name="Wedrychowicz H."/>
        </authorList>
    </citation>
    <scope>NUCLEOTIDE SEQUENCE [LARGE SCALE GENOMIC DNA]</scope>
    <source>
        <strain evidence="9 10">DSM 9705</strain>
    </source>
</reference>
<dbReference type="GO" id="GO:0046872">
    <property type="term" value="F:metal ion binding"/>
    <property type="evidence" value="ECO:0007669"/>
    <property type="project" value="UniProtKB-KW"/>
</dbReference>
<sequence length="265" mass="28655">MTRGHMLRHLYALVQYHRSCGLVGYRCKKTAEKALHELASLAATSSPLPKAVPAAQAPGLPSGAEAVAARQARPDLRHITAEINGCRNCPLHQERVVATPGRGALRPKVLIVGEWLCIAKAQSVPAGTLFGIEEDRMLERMTAAIGLSADDVFVTNIIKCGVPDTVQPAEEQAIVCAAYTKRQIEMLTPVVVLAMGTIAARIMTGIERPLSVLRGRVSGCRLASGEGLPLVATYHPSFLLQNPEMKQAAWTDLQLVLKTLRQQDR</sequence>
<evidence type="ECO:0000256" key="1">
    <source>
        <dbReference type="ARBA" id="ARBA00022485"/>
    </source>
</evidence>
<gene>
    <name evidence="9" type="ORF">SAMN02745124_02816</name>
</gene>
<dbReference type="SMART" id="SM00987">
    <property type="entry name" value="UreE_C"/>
    <property type="match status" value="1"/>
</dbReference>
<feature type="domain" description="Uracil-DNA glycosylase-like" evidence="8">
    <location>
        <begin position="100"/>
        <end position="254"/>
    </location>
</feature>
<dbReference type="STRING" id="1121409.SAMN02745124_02816"/>
<dbReference type="Gene3D" id="3.40.470.10">
    <property type="entry name" value="Uracil-DNA glycosylase-like domain"/>
    <property type="match status" value="1"/>
</dbReference>
<dbReference type="Proteomes" id="UP000184139">
    <property type="component" value="Unassembled WGS sequence"/>
</dbReference>
<dbReference type="RefSeq" id="WP_084540676.1">
    <property type="nucleotide sequence ID" value="NZ_FQXS01000017.1"/>
</dbReference>
<dbReference type="EMBL" id="FQXS01000017">
    <property type="protein sequence ID" value="SHH95379.1"/>
    <property type="molecule type" value="Genomic_DNA"/>
</dbReference>
<protein>
    <submittedName>
        <fullName evidence="9">DNA polymerase</fullName>
    </submittedName>
</protein>
<evidence type="ECO:0000256" key="5">
    <source>
        <dbReference type="ARBA" id="ARBA00023004"/>
    </source>
</evidence>
<accession>A0A1M5X6F6</accession>
<dbReference type="InterPro" id="IPR005122">
    <property type="entry name" value="Uracil-DNA_glycosylase-like"/>
</dbReference>
<evidence type="ECO:0000313" key="9">
    <source>
        <dbReference type="EMBL" id="SHH95379.1"/>
    </source>
</evidence>
<evidence type="ECO:0000259" key="8">
    <source>
        <dbReference type="SMART" id="SM00986"/>
    </source>
</evidence>
<dbReference type="AlphaFoldDB" id="A0A1M5X6F6"/>
<organism evidence="9 10">
    <name type="scientific">Desulfofustis glycolicus DSM 9705</name>
    <dbReference type="NCBI Taxonomy" id="1121409"/>
    <lineage>
        <taxon>Bacteria</taxon>
        <taxon>Pseudomonadati</taxon>
        <taxon>Thermodesulfobacteriota</taxon>
        <taxon>Desulfobulbia</taxon>
        <taxon>Desulfobulbales</taxon>
        <taxon>Desulfocapsaceae</taxon>
        <taxon>Desulfofustis</taxon>
    </lineage>
</organism>
<keyword evidence="6" id="KW-0411">Iron-sulfur</keyword>
<dbReference type="GO" id="GO:0006281">
    <property type="term" value="P:DNA repair"/>
    <property type="evidence" value="ECO:0007669"/>
    <property type="project" value="UniProtKB-KW"/>
</dbReference>
<evidence type="ECO:0000256" key="6">
    <source>
        <dbReference type="ARBA" id="ARBA00023014"/>
    </source>
</evidence>
<evidence type="ECO:0000256" key="4">
    <source>
        <dbReference type="ARBA" id="ARBA00022801"/>
    </source>
</evidence>
<keyword evidence="2" id="KW-0479">Metal-binding</keyword>
<proteinExistence type="predicted"/>
<keyword evidence="10" id="KW-1185">Reference proteome</keyword>